<evidence type="ECO:0000313" key="2">
    <source>
        <dbReference type="EMBL" id="BAC91403.1"/>
    </source>
</evidence>
<dbReference type="InParanoid" id="Q7NFR2"/>
<dbReference type="PATRIC" id="fig|251221.4.peg.3495"/>
<dbReference type="InterPro" id="IPR000182">
    <property type="entry name" value="GNAT_dom"/>
</dbReference>
<dbReference type="Proteomes" id="UP000000557">
    <property type="component" value="Chromosome"/>
</dbReference>
<dbReference type="PANTHER" id="PTHR43328">
    <property type="entry name" value="ACETYLTRANSFERASE-RELATED"/>
    <property type="match status" value="1"/>
</dbReference>
<name>Q7NFR2_GLOVI</name>
<dbReference type="Gene3D" id="3.40.630.30">
    <property type="match status" value="1"/>
</dbReference>
<dbReference type="SUPFAM" id="SSF55729">
    <property type="entry name" value="Acyl-CoA N-acyltransferases (Nat)"/>
    <property type="match status" value="1"/>
</dbReference>
<dbReference type="RefSeq" id="WP_011143451.1">
    <property type="nucleotide sequence ID" value="NC_005125.1"/>
</dbReference>
<dbReference type="AlphaFoldDB" id="Q7NFR2"/>
<dbReference type="PROSITE" id="PS51186">
    <property type="entry name" value="GNAT"/>
    <property type="match status" value="1"/>
</dbReference>
<dbReference type="InterPro" id="IPR016181">
    <property type="entry name" value="Acyl_CoA_acyltransferase"/>
</dbReference>
<gene>
    <name evidence="2" type="ordered locus">gll3462</name>
</gene>
<proteinExistence type="predicted"/>
<dbReference type="STRING" id="251221.gene:10760974"/>
<dbReference type="EMBL" id="BA000045">
    <property type="protein sequence ID" value="BAC91403.1"/>
    <property type="molecule type" value="Genomic_DNA"/>
</dbReference>
<dbReference type="PANTHER" id="PTHR43328:SF1">
    <property type="entry name" value="N-ACETYLTRANSFERASE DOMAIN-CONTAINING PROTEIN"/>
    <property type="match status" value="1"/>
</dbReference>
<keyword evidence="3" id="KW-1185">Reference proteome</keyword>
<evidence type="ECO:0000313" key="3">
    <source>
        <dbReference type="Proteomes" id="UP000000557"/>
    </source>
</evidence>
<dbReference type="eggNOG" id="COG1670">
    <property type="taxonomic scope" value="Bacteria"/>
</dbReference>
<feature type="domain" description="N-acetyltransferase" evidence="1">
    <location>
        <begin position="5"/>
        <end position="160"/>
    </location>
</feature>
<dbReference type="HOGENOM" id="CLU_013985_31_0_3"/>
<protein>
    <submittedName>
        <fullName evidence="2">Gll3462 protein</fullName>
    </submittedName>
</protein>
<reference evidence="2 3" key="1">
    <citation type="journal article" date="2003" name="DNA Res.">
        <title>Complete genome structure of Gloeobacter violaceus PCC 7421, a cyanobacterium that lacks thylakoids.</title>
        <authorList>
            <person name="Nakamura Y."/>
            <person name="Kaneko T."/>
            <person name="Sato S."/>
            <person name="Mimuro M."/>
            <person name="Miyashita H."/>
            <person name="Tsuchiya T."/>
            <person name="Sasamoto S."/>
            <person name="Watanabe A."/>
            <person name="Kawashima K."/>
            <person name="Kishida Y."/>
            <person name="Kiyokawa C."/>
            <person name="Kohara M."/>
            <person name="Matsumoto M."/>
            <person name="Matsuno A."/>
            <person name="Nakazaki N."/>
            <person name="Shimpo S."/>
            <person name="Takeuchi C."/>
            <person name="Yamada M."/>
            <person name="Tabata S."/>
        </authorList>
    </citation>
    <scope>NUCLEOTIDE SEQUENCE [LARGE SCALE GENOMIC DNA]</scope>
    <source>
        <strain evidence="3">ATCC 29082 / PCC 7421</strain>
    </source>
</reference>
<dbReference type="GO" id="GO:0016747">
    <property type="term" value="F:acyltransferase activity, transferring groups other than amino-acyl groups"/>
    <property type="evidence" value="ECO:0007669"/>
    <property type="project" value="InterPro"/>
</dbReference>
<sequence>MTSDAFLRDTTEDDLPIFFEQQLDPDANYMAAFTSGDPTDRDHFMARWTRIFEDDAIATQTILCDGHVAGYVASFEQFGKPSISYWLGKEYWGKGFATKAVLGFVGHINTRPLYARAAKDNIASIRVLEKCGFTICGEDKGFANARGEQVEEFIMRLGAS</sequence>
<dbReference type="Pfam" id="PF13302">
    <property type="entry name" value="Acetyltransf_3"/>
    <property type="match status" value="1"/>
</dbReference>
<dbReference type="KEGG" id="gvi:gll3462"/>
<evidence type="ECO:0000259" key="1">
    <source>
        <dbReference type="PROSITE" id="PS51186"/>
    </source>
</evidence>
<accession>Q7NFR2</accession>
<reference evidence="2 3" key="2">
    <citation type="journal article" date="2003" name="DNA Res.">
        <title>Complete genome structure of Gloeobacter violaceus PCC 7421, a cyanobacterium that lacks thylakoids (supplement).</title>
        <authorList>
            <person name="Nakamura Y."/>
            <person name="Kaneko T."/>
            <person name="Sato S."/>
            <person name="Mimuro M."/>
            <person name="Miyashita H."/>
            <person name="Tsuchiya T."/>
            <person name="Sasamoto S."/>
            <person name="Watanabe A."/>
            <person name="Kawashima K."/>
            <person name="Kishida Y."/>
            <person name="Kiyokawa C."/>
            <person name="Kohara M."/>
            <person name="Matsumoto M."/>
            <person name="Matsuno A."/>
            <person name="Nakazaki N."/>
            <person name="Shimpo S."/>
            <person name="Takeuchi C."/>
            <person name="Yamada M."/>
            <person name="Tabata S."/>
        </authorList>
    </citation>
    <scope>NUCLEOTIDE SEQUENCE [LARGE SCALE GENOMIC DNA]</scope>
    <source>
        <strain evidence="3">ATCC 29082 / PCC 7421</strain>
    </source>
</reference>
<dbReference type="EnsemblBacteria" id="BAC91403">
    <property type="protein sequence ID" value="BAC91403"/>
    <property type="gene ID" value="BAC91403"/>
</dbReference>
<dbReference type="OrthoDB" id="9785602at2"/>
<organism evidence="2 3">
    <name type="scientific">Gloeobacter violaceus (strain ATCC 29082 / PCC 7421)</name>
    <dbReference type="NCBI Taxonomy" id="251221"/>
    <lineage>
        <taxon>Bacteria</taxon>
        <taxon>Bacillati</taxon>
        <taxon>Cyanobacteriota</taxon>
        <taxon>Cyanophyceae</taxon>
        <taxon>Gloeobacterales</taxon>
        <taxon>Gloeobacteraceae</taxon>
        <taxon>Gloeobacter</taxon>
    </lineage>
</organism>